<keyword evidence="6 11" id="KW-1133">Transmembrane helix</keyword>
<dbReference type="Proteomes" id="UP000032568">
    <property type="component" value="Chromosome"/>
</dbReference>
<feature type="transmembrane region" description="Helical" evidence="11">
    <location>
        <begin position="12"/>
        <end position="33"/>
    </location>
</feature>
<feature type="transmembrane region" description="Helical" evidence="11">
    <location>
        <begin position="317"/>
        <end position="337"/>
    </location>
</feature>
<dbReference type="NCBIfam" id="TIGR00797">
    <property type="entry name" value="matE"/>
    <property type="match status" value="1"/>
</dbReference>
<feature type="transmembrane region" description="Helical" evidence="11">
    <location>
        <begin position="385"/>
        <end position="404"/>
    </location>
</feature>
<evidence type="ECO:0000313" key="13">
    <source>
        <dbReference type="Proteomes" id="UP000032568"/>
    </source>
</evidence>
<reference evidence="12 13" key="2">
    <citation type="journal article" date="2022" name="Mar. Drugs">
        <title>Bioassay-Guided Fractionation Leads to the Detection of Cholic Acid Generated by the Rare Thalassomonas sp.</title>
        <authorList>
            <person name="Pheiffer F."/>
            <person name="Schneider Y.K."/>
            <person name="Hansen E.H."/>
            <person name="Andersen J.H."/>
            <person name="Isaksson J."/>
            <person name="Busche T."/>
            <person name="R C."/>
            <person name="Kalinowski J."/>
            <person name="Zyl L.V."/>
            <person name="Trindade M."/>
        </authorList>
    </citation>
    <scope>NUCLEOTIDE SEQUENCE [LARGE SCALE GENOMIC DNA]</scope>
    <source>
        <strain evidence="12 13">A5K-106</strain>
    </source>
</reference>
<evidence type="ECO:0000256" key="11">
    <source>
        <dbReference type="SAM" id="Phobius"/>
    </source>
</evidence>
<evidence type="ECO:0000256" key="1">
    <source>
        <dbReference type="ARBA" id="ARBA00004429"/>
    </source>
</evidence>
<dbReference type="PANTHER" id="PTHR43298">
    <property type="entry name" value="MULTIDRUG RESISTANCE PROTEIN NORM-RELATED"/>
    <property type="match status" value="1"/>
</dbReference>
<keyword evidence="4" id="KW-1003">Cell membrane</keyword>
<evidence type="ECO:0000256" key="9">
    <source>
        <dbReference type="ARBA" id="ARBA00031636"/>
    </source>
</evidence>
<dbReference type="PIRSF" id="PIRSF006603">
    <property type="entry name" value="DinF"/>
    <property type="match status" value="1"/>
</dbReference>
<protein>
    <recommendedName>
        <fullName evidence="9">Multidrug-efflux transporter</fullName>
    </recommendedName>
</protein>
<keyword evidence="5 11" id="KW-0812">Transmembrane</keyword>
<name>A0AAE9YS61_9GAMM</name>
<evidence type="ECO:0000256" key="5">
    <source>
        <dbReference type="ARBA" id="ARBA00022692"/>
    </source>
</evidence>
<evidence type="ECO:0000256" key="10">
    <source>
        <dbReference type="SAM" id="MobiDB-lite"/>
    </source>
</evidence>
<evidence type="ECO:0000256" key="8">
    <source>
        <dbReference type="ARBA" id="ARBA00023136"/>
    </source>
</evidence>
<dbReference type="PANTHER" id="PTHR43298:SF2">
    <property type="entry name" value="FMN_FAD EXPORTER YEEO-RELATED"/>
    <property type="match status" value="1"/>
</dbReference>
<feature type="transmembrane region" description="Helical" evidence="11">
    <location>
        <begin position="132"/>
        <end position="152"/>
    </location>
</feature>
<dbReference type="InterPro" id="IPR002528">
    <property type="entry name" value="MATE_fam"/>
</dbReference>
<keyword evidence="7" id="KW-0406">Ion transport</keyword>
<feature type="transmembrane region" description="Helical" evidence="11">
    <location>
        <begin position="197"/>
        <end position="217"/>
    </location>
</feature>
<dbReference type="GO" id="GO:0015297">
    <property type="term" value="F:antiporter activity"/>
    <property type="evidence" value="ECO:0007669"/>
    <property type="project" value="UniProtKB-KW"/>
</dbReference>
<accession>A0AAE9YS61</accession>
<dbReference type="GO" id="GO:0005886">
    <property type="term" value="C:plasma membrane"/>
    <property type="evidence" value="ECO:0007669"/>
    <property type="project" value="UniProtKB-SubCell"/>
</dbReference>
<keyword evidence="2" id="KW-0813">Transport</keyword>
<dbReference type="RefSeq" id="WP_044831865.1">
    <property type="nucleotide sequence ID" value="NZ_CP059735.1"/>
</dbReference>
<feature type="transmembrane region" description="Helical" evidence="11">
    <location>
        <begin position="416"/>
        <end position="435"/>
    </location>
</feature>
<dbReference type="KEGG" id="tact:SG35_004345"/>
<organism evidence="12 13">
    <name type="scientific">Thalassomonas actiniarum</name>
    <dbReference type="NCBI Taxonomy" id="485447"/>
    <lineage>
        <taxon>Bacteria</taxon>
        <taxon>Pseudomonadati</taxon>
        <taxon>Pseudomonadota</taxon>
        <taxon>Gammaproteobacteria</taxon>
        <taxon>Alteromonadales</taxon>
        <taxon>Colwelliaceae</taxon>
        <taxon>Thalassomonas</taxon>
    </lineage>
</organism>
<feature type="region of interest" description="Disordered" evidence="10">
    <location>
        <begin position="453"/>
        <end position="474"/>
    </location>
</feature>
<feature type="transmembrane region" description="Helical" evidence="11">
    <location>
        <begin position="357"/>
        <end position="378"/>
    </location>
</feature>
<evidence type="ECO:0000256" key="2">
    <source>
        <dbReference type="ARBA" id="ARBA00022448"/>
    </source>
</evidence>
<evidence type="ECO:0000256" key="3">
    <source>
        <dbReference type="ARBA" id="ARBA00022449"/>
    </source>
</evidence>
<dbReference type="AlphaFoldDB" id="A0AAE9YS61"/>
<feature type="transmembrane region" description="Helical" evidence="11">
    <location>
        <begin position="164"/>
        <end position="185"/>
    </location>
</feature>
<feature type="transmembrane region" description="Helical" evidence="11">
    <location>
        <begin position="238"/>
        <end position="263"/>
    </location>
</feature>
<dbReference type="InterPro" id="IPR048279">
    <property type="entry name" value="MdtK-like"/>
</dbReference>
<evidence type="ECO:0000256" key="7">
    <source>
        <dbReference type="ARBA" id="ARBA00023065"/>
    </source>
</evidence>
<dbReference type="EMBL" id="CP059735">
    <property type="protein sequence ID" value="WDD99901.1"/>
    <property type="molecule type" value="Genomic_DNA"/>
</dbReference>
<evidence type="ECO:0000256" key="6">
    <source>
        <dbReference type="ARBA" id="ARBA00022989"/>
    </source>
</evidence>
<dbReference type="GO" id="GO:0042910">
    <property type="term" value="F:xenobiotic transmembrane transporter activity"/>
    <property type="evidence" value="ECO:0007669"/>
    <property type="project" value="InterPro"/>
</dbReference>
<comment type="subcellular location">
    <subcellularLocation>
        <location evidence="1">Cell inner membrane</location>
        <topology evidence="1">Multi-pass membrane protein</topology>
    </subcellularLocation>
</comment>
<feature type="transmembrane region" description="Helical" evidence="11">
    <location>
        <begin position="53"/>
        <end position="76"/>
    </location>
</feature>
<keyword evidence="3" id="KW-0050">Antiport</keyword>
<feature type="transmembrane region" description="Helical" evidence="11">
    <location>
        <begin position="88"/>
        <end position="112"/>
    </location>
</feature>
<evidence type="ECO:0000256" key="4">
    <source>
        <dbReference type="ARBA" id="ARBA00022475"/>
    </source>
</evidence>
<keyword evidence="13" id="KW-1185">Reference proteome</keyword>
<gene>
    <name evidence="12" type="ORF">SG35_004345</name>
</gene>
<feature type="transmembrane region" description="Helical" evidence="11">
    <location>
        <begin position="283"/>
        <end position="305"/>
    </location>
</feature>
<evidence type="ECO:0000313" key="12">
    <source>
        <dbReference type="EMBL" id="WDD99901.1"/>
    </source>
</evidence>
<dbReference type="Pfam" id="PF01554">
    <property type="entry name" value="MatE"/>
    <property type="match status" value="2"/>
</dbReference>
<sequence length="474" mass="51543">MKDLTQGSILKHLLNLSLPIGISILIQNLYFLIDLYFVSQLGPVALAGVSAAGNLTLLIIGMTQIIAVGTVSLVAQAIGKKDKADVDVIFNQALFIAGVLTVLVLLSGYLFADYYLTLMSSDPLVINDGKQYLHYYLPNLALQFMLVVMSSALRGAGIVKPGMVIQFISVFINIILTPVLVAGWFTGHAMGVAGAGLASSIAMAAAVVLMFIYFLKVGQYFSFNKNLLIPAGKPIKRILAIGFPSGGEFFMLFFYMAIIYWAIKDFGSAAQAGFGLGSRLMQAVFMPAMAIAFALPALAGQNYGAKQYSRVRSTFKVSALVISAMMASFSLFCLLTPELMLKPFTRDAEVIKVASGFLQIISFNFVPAGLIFTCSGMFQGMGNTWPSMISMSLRLVIFALPVFWLSQKANYPLEYIWYISITALVIQMFFSLYLLKLEFAKKLKPEIGDKAISETEEKQGGEIDAGEEIPAKGN</sequence>
<keyword evidence="8 11" id="KW-0472">Membrane</keyword>
<dbReference type="InterPro" id="IPR050222">
    <property type="entry name" value="MATE_MdtK"/>
</dbReference>
<dbReference type="GO" id="GO:0006811">
    <property type="term" value="P:monoatomic ion transport"/>
    <property type="evidence" value="ECO:0007669"/>
    <property type="project" value="UniProtKB-KW"/>
</dbReference>
<proteinExistence type="predicted"/>
<reference evidence="12 13" key="1">
    <citation type="journal article" date="2015" name="Genome Announc.">
        <title>Draft Genome Sequences of Marine Isolates of Thalassomonas viridans and Thalassomonas actiniarum.</title>
        <authorList>
            <person name="Olonade I."/>
            <person name="van Zyl L.J."/>
            <person name="Trindade M."/>
        </authorList>
    </citation>
    <scope>NUCLEOTIDE SEQUENCE [LARGE SCALE GENOMIC DNA]</scope>
    <source>
        <strain evidence="12 13">A5K-106</strain>
    </source>
</reference>